<organism evidence="1 2">
    <name type="scientific">Corynebacterium kalinowskii</name>
    <dbReference type="NCBI Taxonomy" id="2675216"/>
    <lineage>
        <taxon>Bacteria</taxon>
        <taxon>Bacillati</taxon>
        <taxon>Actinomycetota</taxon>
        <taxon>Actinomycetes</taxon>
        <taxon>Mycobacteriales</taxon>
        <taxon>Corynebacteriaceae</taxon>
        <taxon>Corynebacterium</taxon>
    </lineage>
</organism>
<name>A0A6B8VHL4_9CORY</name>
<protein>
    <submittedName>
        <fullName evidence="1">Uncharacterized protein</fullName>
    </submittedName>
</protein>
<proteinExistence type="predicted"/>
<accession>A0A6B8VHL4</accession>
<dbReference type="Pfam" id="PF21813">
    <property type="entry name" value="DUF6882"/>
    <property type="match status" value="1"/>
</dbReference>
<evidence type="ECO:0000313" key="2">
    <source>
        <dbReference type="Proteomes" id="UP000427071"/>
    </source>
</evidence>
<keyword evidence="2" id="KW-1185">Reference proteome</keyword>
<dbReference type="EMBL" id="CP046452">
    <property type="protein sequence ID" value="QGU02499.1"/>
    <property type="molecule type" value="Genomic_DNA"/>
</dbReference>
<dbReference type="Proteomes" id="UP000427071">
    <property type="component" value="Chromosome"/>
</dbReference>
<dbReference type="InterPro" id="IPR049249">
    <property type="entry name" value="DUF6882"/>
</dbReference>
<dbReference type="AlphaFoldDB" id="A0A6B8VHL4"/>
<gene>
    <name evidence="1" type="ORF">CKALI_08195</name>
</gene>
<dbReference type="RefSeq" id="WP_156192823.1">
    <property type="nucleotide sequence ID" value="NZ_CP046452.1"/>
</dbReference>
<dbReference type="KEGG" id="ckw:CKALI_08195"/>
<sequence length="370" mass="40930">MLENPNSISEVAWDGYIDRVDVDFNFQALLGEVLSREINQNSEGFQVRFQRRGGADLTFPADLVAEVDEGHLTWQSTRIAEAASVFGIPELIGTHQMQPELISAARTIYQNAPIIEVPFHDRTVVLALQGDWLRSNPQRALLQATAAETPAAHLDRCLEVFAAVRELPETPVLTRRDGAVYDIAGGLSLDDVRADAFYFAEEHRLFFEAIYPNPRAYFDPASGQAHLTSAEKTPLTCTATLLAVVEDDVWTATHALPYFARSQAASRARAILDFGYANNIPALVARTMPAQRAFDWDLIDVAKPIVGIWTHAFAPLSPTAYAVLLVDHPALRLPAPQPERVAAMKERQVPAGVDKQRALAAYDRFRMGRS</sequence>
<evidence type="ECO:0000313" key="1">
    <source>
        <dbReference type="EMBL" id="QGU02499.1"/>
    </source>
</evidence>
<reference evidence="2" key="1">
    <citation type="submission" date="2019-11" db="EMBL/GenBank/DDBJ databases">
        <title>Complete genome sequence of Corynebacterium kalinowskii 1959, a novel Corynebacterium species isolated from soil of a small paddock in Vilsendorf, Germany.</title>
        <authorList>
            <person name="Schaffert L."/>
            <person name="Ruwe M."/>
            <person name="Milse J."/>
            <person name="Hanuschka K."/>
            <person name="Ortseifen V."/>
            <person name="Droste J."/>
            <person name="Brandt D."/>
            <person name="Schlueter L."/>
            <person name="Kutter Y."/>
            <person name="Vinke S."/>
            <person name="Viehoefer P."/>
            <person name="Jacob L."/>
            <person name="Luebke N.-C."/>
            <person name="Schulte-Berndt E."/>
            <person name="Hain C."/>
            <person name="Linder M."/>
            <person name="Schmidt P."/>
            <person name="Wollenschlaeger L."/>
            <person name="Luttermann T."/>
            <person name="Thieme E."/>
            <person name="Hassa J."/>
            <person name="Haak M."/>
            <person name="Wittchen M."/>
            <person name="Mentz A."/>
            <person name="Persicke M."/>
            <person name="Busche T."/>
            <person name="Ruckert C."/>
        </authorList>
    </citation>
    <scope>NUCLEOTIDE SEQUENCE [LARGE SCALE GENOMIC DNA]</scope>
    <source>
        <strain evidence="2">1959</strain>
    </source>
</reference>